<dbReference type="InterPro" id="IPR002110">
    <property type="entry name" value="Ankyrin_rpt"/>
</dbReference>
<evidence type="ECO:0000313" key="4">
    <source>
        <dbReference type="EMBL" id="KAK9273336.1"/>
    </source>
</evidence>
<dbReference type="Gene3D" id="1.25.40.20">
    <property type="entry name" value="Ankyrin repeat-containing domain"/>
    <property type="match status" value="2"/>
</dbReference>
<dbReference type="SUPFAM" id="SSF48403">
    <property type="entry name" value="Ankyrin repeat"/>
    <property type="match status" value="1"/>
</dbReference>
<dbReference type="SMART" id="SM00248">
    <property type="entry name" value="ANK"/>
    <property type="match status" value="5"/>
</dbReference>
<evidence type="ECO:0000313" key="5">
    <source>
        <dbReference type="Proteomes" id="UP001415857"/>
    </source>
</evidence>
<evidence type="ECO:0000256" key="2">
    <source>
        <dbReference type="SAM" id="Phobius"/>
    </source>
</evidence>
<keyword evidence="2" id="KW-1133">Transmembrane helix</keyword>
<accession>A0AAP0NKC2</accession>
<comment type="caution">
    <text evidence="4">The sequence shown here is derived from an EMBL/GenBank/DDBJ whole genome shotgun (WGS) entry which is preliminary data.</text>
</comment>
<gene>
    <name evidence="4" type="ORF">L1049_018145</name>
</gene>
<reference evidence="4 5" key="1">
    <citation type="journal article" date="2024" name="Plant J.">
        <title>Genome sequences and population genomics reveal climatic adaptation and genomic divergence between two closely related sweetgum species.</title>
        <authorList>
            <person name="Xu W.Q."/>
            <person name="Ren C.Q."/>
            <person name="Zhang X.Y."/>
            <person name="Comes H.P."/>
            <person name="Liu X.H."/>
            <person name="Li Y.G."/>
            <person name="Kettle C.J."/>
            <person name="Jalonen R."/>
            <person name="Gaisberger H."/>
            <person name="Ma Y.Z."/>
            <person name="Qiu Y.X."/>
        </authorList>
    </citation>
    <scope>NUCLEOTIDE SEQUENCE [LARGE SCALE GENOMIC DNA]</scope>
    <source>
        <strain evidence="4">Hangzhou</strain>
    </source>
</reference>
<sequence>MASTVVGNPDKHRFNKEMYSALMKRNKHKVINLCERATDGALHIVTIHDDTVLHMATYSKQLHLVRKLLSALPNNPVVKFKHQNDNGNTILHEAATTNQALVAAEEMLQKDRGLLRMRNKLGETALFRAAHYGKTRIFKFLADKISEFMEPNPHAFLKRDDNTTVLHISILAEHFDLALEIAVDYPNLINKPDPAGMTGLQLLSCNPTAFKWRNNDAFKRLMYSVDPYCSLPWRKADQKDKHKYESALKLAKLLIERDTSWEVTNPGIEGLQTSNRTSMGMTSETPLFLATKSGCVEIVEEILNQYPQAVEHVNNEGQNILHLAIKYRQLQIFNLVKKMKIPMKRLVRNVDIHGNSILHMVGMKRENSEFEKMQNPADKLQEELQWFELVEKVTKTHLINHGNRDKQTADGLFAITNRNVHSLAKEWIKRTSEGCTIVAILIASVTFAAAYAMPGGPNQQTGFPILLYQRFFMIFIVSDITSLTFALIAVVTFLLILMSPFQIENFKKSLPQRLMLAVNFLLLSLLMMMIAFAATIVLMINRKESWTKAILYAVPVGIFLLAYFPLYILLSKAYRFLLKNTETWSQNVPLVLLKISHSFKNPQTQIINPSNLPQSQTANSTNSMCPATSQTSNSAV</sequence>
<dbReference type="PANTHER" id="PTHR24177:SF314">
    <property type="entry name" value="PROTEIN ACCELERATED CELL DEATH 6-LIKE ISOFORM X1"/>
    <property type="match status" value="1"/>
</dbReference>
<dbReference type="GO" id="GO:0016020">
    <property type="term" value="C:membrane"/>
    <property type="evidence" value="ECO:0007669"/>
    <property type="project" value="TreeGrafter"/>
</dbReference>
<name>A0AAP0NKC2_LIQFO</name>
<dbReference type="Pfam" id="PF12796">
    <property type="entry name" value="Ank_2"/>
    <property type="match status" value="2"/>
</dbReference>
<keyword evidence="2" id="KW-0812">Transmembrane</keyword>
<dbReference type="PANTHER" id="PTHR24177">
    <property type="entry name" value="CASKIN"/>
    <property type="match status" value="1"/>
</dbReference>
<dbReference type="AlphaFoldDB" id="A0AAP0NKC2"/>
<evidence type="ECO:0000256" key="1">
    <source>
        <dbReference type="SAM" id="MobiDB-lite"/>
    </source>
</evidence>
<feature type="domain" description="PGG" evidence="3">
    <location>
        <begin position="425"/>
        <end position="538"/>
    </location>
</feature>
<evidence type="ECO:0000259" key="3">
    <source>
        <dbReference type="Pfam" id="PF13962"/>
    </source>
</evidence>
<dbReference type="Pfam" id="PF13962">
    <property type="entry name" value="PGG"/>
    <property type="match status" value="1"/>
</dbReference>
<feature type="transmembrane region" description="Helical" evidence="2">
    <location>
        <begin position="550"/>
        <end position="570"/>
    </location>
</feature>
<protein>
    <recommendedName>
        <fullName evidence="3">PGG domain-containing protein</fullName>
    </recommendedName>
</protein>
<dbReference type="Proteomes" id="UP001415857">
    <property type="component" value="Unassembled WGS sequence"/>
</dbReference>
<feature type="region of interest" description="Disordered" evidence="1">
    <location>
        <begin position="609"/>
        <end position="636"/>
    </location>
</feature>
<feature type="transmembrane region" description="Helical" evidence="2">
    <location>
        <begin position="518"/>
        <end position="538"/>
    </location>
</feature>
<dbReference type="EMBL" id="JBBPBK010000012">
    <property type="protein sequence ID" value="KAK9273336.1"/>
    <property type="molecule type" value="Genomic_DNA"/>
</dbReference>
<dbReference type="InterPro" id="IPR036770">
    <property type="entry name" value="Ankyrin_rpt-contain_sf"/>
</dbReference>
<proteinExistence type="predicted"/>
<feature type="transmembrane region" description="Helical" evidence="2">
    <location>
        <begin position="472"/>
        <end position="497"/>
    </location>
</feature>
<keyword evidence="5" id="KW-1185">Reference proteome</keyword>
<organism evidence="4 5">
    <name type="scientific">Liquidambar formosana</name>
    <name type="common">Formosan gum</name>
    <dbReference type="NCBI Taxonomy" id="63359"/>
    <lineage>
        <taxon>Eukaryota</taxon>
        <taxon>Viridiplantae</taxon>
        <taxon>Streptophyta</taxon>
        <taxon>Embryophyta</taxon>
        <taxon>Tracheophyta</taxon>
        <taxon>Spermatophyta</taxon>
        <taxon>Magnoliopsida</taxon>
        <taxon>eudicotyledons</taxon>
        <taxon>Gunneridae</taxon>
        <taxon>Pentapetalae</taxon>
        <taxon>Saxifragales</taxon>
        <taxon>Altingiaceae</taxon>
        <taxon>Liquidambar</taxon>
    </lineage>
</organism>
<dbReference type="InterPro" id="IPR026961">
    <property type="entry name" value="PGG_dom"/>
</dbReference>
<keyword evidence="2" id="KW-0472">Membrane</keyword>